<protein>
    <recommendedName>
        <fullName evidence="3">DNA-binding protein</fullName>
    </recommendedName>
</protein>
<dbReference type="OrthoDB" id="2972248at2"/>
<dbReference type="EMBL" id="LQWZ01000004">
    <property type="protein sequence ID" value="OAH59216.1"/>
    <property type="molecule type" value="Genomic_DNA"/>
</dbReference>
<gene>
    <name evidence="1" type="ORF">AWH48_15845</name>
</gene>
<reference evidence="1 2" key="1">
    <citation type="submission" date="2016-01" db="EMBL/GenBank/DDBJ databases">
        <title>Investigation of taxonomic status of Bacillus aminovorans.</title>
        <authorList>
            <person name="Verma A."/>
            <person name="Pal Y."/>
            <person name="Krishnamurthi S."/>
        </authorList>
    </citation>
    <scope>NUCLEOTIDE SEQUENCE [LARGE SCALE GENOMIC DNA]</scope>
    <source>
        <strain evidence="1 2">DSM 4337</strain>
    </source>
</reference>
<evidence type="ECO:0000313" key="2">
    <source>
        <dbReference type="Proteomes" id="UP000077271"/>
    </source>
</evidence>
<organism evidence="1 2">
    <name type="scientific">Domibacillus aminovorans</name>
    <dbReference type="NCBI Taxonomy" id="29332"/>
    <lineage>
        <taxon>Bacteria</taxon>
        <taxon>Bacillati</taxon>
        <taxon>Bacillota</taxon>
        <taxon>Bacilli</taxon>
        <taxon>Bacillales</taxon>
        <taxon>Bacillaceae</taxon>
        <taxon>Domibacillus</taxon>
    </lineage>
</organism>
<sequence length="63" mass="7681">MRRIQGINQLISYLDSINFPLTEEEIHDLILKREIPHKRPINSLVIFDLDHIDWWINENRTKE</sequence>
<accession>A0A177L1A2</accession>
<dbReference type="Proteomes" id="UP000077271">
    <property type="component" value="Unassembled WGS sequence"/>
</dbReference>
<evidence type="ECO:0000313" key="1">
    <source>
        <dbReference type="EMBL" id="OAH59216.1"/>
    </source>
</evidence>
<dbReference type="AlphaFoldDB" id="A0A177L1A2"/>
<dbReference type="RefSeq" id="WP_018392605.1">
    <property type="nucleotide sequence ID" value="NZ_LQWZ01000004.1"/>
</dbReference>
<name>A0A177L1A2_9BACI</name>
<evidence type="ECO:0008006" key="3">
    <source>
        <dbReference type="Google" id="ProtNLM"/>
    </source>
</evidence>
<comment type="caution">
    <text evidence="1">The sequence shown here is derived from an EMBL/GenBank/DDBJ whole genome shotgun (WGS) entry which is preliminary data.</text>
</comment>
<proteinExistence type="predicted"/>